<protein>
    <submittedName>
        <fullName evidence="4">Ca2+-binding EF-hand superfamily protein</fullName>
    </submittedName>
</protein>
<sequence length="187" mass="20166">MAIEAQTSVLSTKLLRMHRLLDTDGNGEISETDLTALPNLLAPAFGQPAGGPKAERLRKALAVIWTRHLAHMDTNGNGEIDLEEYERGIRQSIATDRLGLVTDSIEVAAALLGLCDTNGNGLVDRDEYRTIMDTLFGLAPDVSDAAFSHLDRNGDGALEPQEFQAAVADYFTSEDPEAGGNWLFGPL</sequence>
<accession>A0A8G1X8Z4</accession>
<dbReference type="EMBL" id="RJVJ01000002">
    <property type="protein sequence ID" value="ROR37711.1"/>
    <property type="molecule type" value="Genomic_DNA"/>
</dbReference>
<dbReference type="Gene3D" id="1.10.238.10">
    <property type="entry name" value="EF-hand"/>
    <property type="match status" value="1"/>
</dbReference>
<feature type="domain" description="EF-hand" evidence="3">
    <location>
        <begin position="9"/>
        <end position="44"/>
    </location>
</feature>
<keyword evidence="1" id="KW-0479">Metal-binding</keyword>
<dbReference type="PROSITE" id="PS00018">
    <property type="entry name" value="EF_HAND_1"/>
    <property type="match status" value="3"/>
</dbReference>
<dbReference type="RefSeq" id="WP_162870240.1">
    <property type="nucleotide sequence ID" value="NZ_RJVJ01000002.1"/>
</dbReference>
<dbReference type="GO" id="GO:0005509">
    <property type="term" value="F:calcium ion binding"/>
    <property type="evidence" value="ECO:0007669"/>
    <property type="project" value="InterPro"/>
</dbReference>
<dbReference type="PROSITE" id="PS50222">
    <property type="entry name" value="EF_HAND_2"/>
    <property type="match status" value="3"/>
</dbReference>
<evidence type="ECO:0000256" key="1">
    <source>
        <dbReference type="ARBA" id="ARBA00022723"/>
    </source>
</evidence>
<organism evidence="4 5">
    <name type="scientific">Kitasatospora cineracea</name>
    <dbReference type="NCBI Taxonomy" id="88074"/>
    <lineage>
        <taxon>Bacteria</taxon>
        <taxon>Bacillati</taxon>
        <taxon>Actinomycetota</taxon>
        <taxon>Actinomycetes</taxon>
        <taxon>Kitasatosporales</taxon>
        <taxon>Streptomycetaceae</taxon>
        <taxon>Kitasatospora</taxon>
    </lineage>
</organism>
<reference evidence="4 5" key="1">
    <citation type="submission" date="2018-11" db="EMBL/GenBank/DDBJ databases">
        <title>Sequencing the genomes of 1000 actinobacteria strains.</title>
        <authorList>
            <person name="Klenk H.-P."/>
        </authorList>
    </citation>
    <scope>NUCLEOTIDE SEQUENCE [LARGE SCALE GENOMIC DNA]</scope>
    <source>
        <strain evidence="4 5">DSM 44780</strain>
    </source>
</reference>
<gene>
    <name evidence="4" type="ORF">EDD39_5863</name>
</gene>
<dbReference type="AlphaFoldDB" id="A0A8G1X8Z4"/>
<dbReference type="InterPro" id="IPR018247">
    <property type="entry name" value="EF_Hand_1_Ca_BS"/>
</dbReference>
<evidence type="ECO:0000313" key="4">
    <source>
        <dbReference type="EMBL" id="ROR37711.1"/>
    </source>
</evidence>
<comment type="caution">
    <text evidence="4">The sequence shown here is derived from an EMBL/GenBank/DDBJ whole genome shotgun (WGS) entry which is preliminary data.</text>
</comment>
<evidence type="ECO:0000313" key="5">
    <source>
        <dbReference type="Proteomes" id="UP000267408"/>
    </source>
</evidence>
<dbReference type="PANTHER" id="PTHR10891">
    <property type="entry name" value="EF-HAND CALCIUM-BINDING DOMAIN CONTAINING PROTEIN"/>
    <property type="match status" value="1"/>
</dbReference>
<name>A0A8G1X8Z4_9ACTN</name>
<proteinExistence type="predicted"/>
<keyword evidence="2" id="KW-0677">Repeat</keyword>
<dbReference type="InterPro" id="IPR011992">
    <property type="entry name" value="EF-hand-dom_pair"/>
</dbReference>
<evidence type="ECO:0000259" key="3">
    <source>
        <dbReference type="PROSITE" id="PS50222"/>
    </source>
</evidence>
<evidence type="ECO:0000256" key="2">
    <source>
        <dbReference type="ARBA" id="ARBA00022737"/>
    </source>
</evidence>
<dbReference type="SMART" id="SM00054">
    <property type="entry name" value="EFh"/>
    <property type="match status" value="4"/>
</dbReference>
<dbReference type="InterPro" id="IPR002048">
    <property type="entry name" value="EF_hand_dom"/>
</dbReference>
<dbReference type="CDD" id="cd00051">
    <property type="entry name" value="EFh"/>
    <property type="match status" value="2"/>
</dbReference>
<dbReference type="SUPFAM" id="SSF47473">
    <property type="entry name" value="EF-hand"/>
    <property type="match status" value="1"/>
</dbReference>
<dbReference type="InterPro" id="IPR039647">
    <property type="entry name" value="EF_hand_pair_protein_CML-like"/>
</dbReference>
<dbReference type="Proteomes" id="UP000267408">
    <property type="component" value="Unassembled WGS sequence"/>
</dbReference>
<dbReference type="Pfam" id="PF13202">
    <property type="entry name" value="EF-hand_5"/>
    <property type="match status" value="3"/>
</dbReference>
<feature type="domain" description="EF-hand" evidence="3">
    <location>
        <begin position="138"/>
        <end position="173"/>
    </location>
</feature>
<feature type="domain" description="EF-hand" evidence="3">
    <location>
        <begin position="70"/>
        <end position="95"/>
    </location>
</feature>